<comment type="caution">
    <text evidence="1">The sequence shown here is derived from an EMBL/GenBank/DDBJ whole genome shotgun (WGS) entry which is preliminary data.</text>
</comment>
<accession>A0A8J7HZN9</accession>
<dbReference type="Proteomes" id="UP000632766">
    <property type="component" value="Unassembled WGS sequence"/>
</dbReference>
<name>A0A8J7HZN9_9NOST</name>
<reference evidence="1 2" key="1">
    <citation type="journal article" date="2021" name="Int. J. Syst. Evol. Microbiol.">
        <title>Amazonocrinis nigriterrae gen. nov., sp. nov., Atlanticothrix silvestris gen. nov., sp. nov. and Dendronalium phyllosphericum gen. nov., sp. nov., nostocacean cyanobacteria from Brazilian environments.</title>
        <authorList>
            <person name="Alvarenga D.O."/>
            <person name="Andreote A.P.D."/>
            <person name="Branco L.H.Z."/>
            <person name="Delbaje E."/>
            <person name="Cruz R.B."/>
            <person name="Varani A.M."/>
            <person name="Fiore M.F."/>
        </authorList>
    </citation>
    <scope>NUCLEOTIDE SEQUENCE [LARGE SCALE GENOMIC DNA]</scope>
    <source>
        <strain evidence="1 2">CENA67</strain>
    </source>
</reference>
<gene>
    <name evidence="1" type="ORF">I8748_30105</name>
</gene>
<organism evidence="1 2">
    <name type="scientific">Amazonocrinis nigriterrae CENA67</name>
    <dbReference type="NCBI Taxonomy" id="2794033"/>
    <lineage>
        <taxon>Bacteria</taxon>
        <taxon>Bacillati</taxon>
        <taxon>Cyanobacteriota</taxon>
        <taxon>Cyanophyceae</taxon>
        <taxon>Nostocales</taxon>
        <taxon>Nostocaceae</taxon>
        <taxon>Amazonocrinis</taxon>
        <taxon>Amazonocrinis nigriterrae</taxon>
    </lineage>
</organism>
<evidence type="ECO:0000313" key="1">
    <source>
        <dbReference type="EMBL" id="MBH8566358.1"/>
    </source>
</evidence>
<evidence type="ECO:0000313" key="2">
    <source>
        <dbReference type="Proteomes" id="UP000632766"/>
    </source>
</evidence>
<proteinExistence type="predicted"/>
<dbReference type="AlphaFoldDB" id="A0A8J7HZN9"/>
<sequence>MPNAIISEFIDNRLLLLTRCIRPGRKASALQRTVAQSGFPDLSELSIGVLTAVAHVE</sequence>
<dbReference type="RefSeq" id="WP_198128114.1">
    <property type="nucleotide sequence ID" value="NZ_JAECZC010000093.1"/>
</dbReference>
<dbReference type="EMBL" id="JAECZC010000093">
    <property type="protein sequence ID" value="MBH8566358.1"/>
    <property type="molecule type" value="Genomic_DNA"/>
</dbReference>
<protein>
    <submittedName>
        <fullName evidence="1">Uncharacterized protein</fullName>
    </submittedName>
</protein>
<keyword evidence="2" id="KW-1185">Reference proteome</keyword>